<sequence length="250" mass="28958">MHIIVVFFINKKVEINYSTATKNCFYVISLKFYLIVFEWTRENQPLQHSLRLSSDYLINEGRALFNIDNVKLDDQATYSLTARNYSGVAWTSAKLKVKTGATIDDKSYVNPDVFEQFEMKKKPNWNQPIGNVDDARLKIIEPLKDFRLVFGIRSTHSNSYLLLQRPTASRRPHSQISGERGSSDNKAIETIINNKPFKNRLRSEIMKRFVNDKGQTLGEDLLKLVPKNSNFKESWKKAGDSFKNDKNKKK</sequence>
<name>A0A3M7QTA0_BRAPC</name>
<accession>A0A3M7QTA0</accession>
<organism evidence="3 4">
    <name type="scientific">Brachionus plicatilis</name>
    <name type="common">Marine rotifer</name>
    <name type="synonym">Brachionus muelleri</name>
    <dbReference type="NCBI Taxonomy" id="10195"/>
    <lineage>
        <taxon>Eukaryota</taxon>
        <taxon>Metazoa</taxon>
        <taxon>Spiralia</taxon>
        <taxon>Gnathifera</taxon>
        <taxon>Rotifera</taxon>
        <taxon>Eurotatoria</taxon>
        <taxon>Monogononta</taxon>
        <taxon>Pseudotrocha</taxon>
        <taxon>Ploima</taxon>
        <taxon>Brachionidae</taxon>
        <taxon>Brachionus</taxon>
    </lineage>
</organism>
<dbReference type="SUPFAM" id="SSF48726">
    <property type="entry name" value="Immunoglobulin"/>
    <property type="match status" value="1"/>
</dbReference>
<dbReference type="Proteomes" id="UP000276133">
    <property type="component" value="Unassembled WGS sequence"/>
</dbReference>
<keyword evidence="4" id="KW-1185">Reference proteome</keyword>
<dbReference type="InterPro" id="IPR036179">
    <property type="entry name" value="Ig-like_dom_sf"/>
</dbReference>
<dbReference type="Pfam" id="PF07679">
    <property type="entry name" value="I-set"/>
    <property type="match status" value="1"/>
</dbReference>
<evidence type="ECO:0000313" key="4">
    <source>
        <dbReference type="Proteomes" id="UP000276133"/>
    </source>
</evidence>
<proteinExistence type="predicted"/>
<evidence type="ECO:0000256" key="1">
    <source>
        <dbReference type="SAM" id="MobiDB-lite"/>
    </source>
</evidence>
<protein>
    <recommendedName>
        <fullName evidence="2">Immunoglobulin I-set domain-containing protein</fullName>
    </recommendedName>
</protein>
<reference evidence="3 4" key="1">
    <citation type="journal article" date="2018" name="Sci. Rep.">
        <title>Genomic signatures of local adaptation to the degree of environmental predictability in rotifers.</title>
        <authorList>
            <person name="Franch-Gras L."/>
            <person name="Hahn C."/>
            <person name="Garcia-Roger E.M."/>
            <person name="Carmona M.J."/>
            <person name="Serra M."/>
            <person name="Gomez A."/>
        </authorList>
    </citation>
    <scope>NUCLEOTIDE SEQUENCE [LARGE SCALE GENOMIC DNA]</scope>
    <source>
        <strain evidence="3">HYR1</strain>
    </source>
</reference>
<comment type="caution">
    <text evidence="3">The sequence shown here is derived from an EMBL/GenBank/DDBJ whole genome shotgun (WGS) entry which is preliminary data.</text>
</comment>
<evidence type="ECO:0000259" key="2">
    <source>
        <dbReference type="Pfam" id="PF07679"/>
    </source>
</evidence>
<dbReference type="AlphaFoldDB" id="A0A3M7QTA0"/>
<dbReference type="EMBL" id="REGN01005188">
    <property type="protein sequence ID" value="RNA14439.1"/>
    <property type="molecule type" value="Genomic_DNA"/>
</dbReference>
<feature type="region of interest" description="Disordered" evidence="1">
    <location>
        <begin position="166"/>
        <end position="185"/>
    </location>
</feature>
<gene>
    <name evidence="3" type="ORF">BpHYR1_021923</name>
</gene>
<feature type="domain" description="Immunoglobulin I-set" evidence="2">
    <location>
        <begin position="37"/>
        <end position="97"/>
    </location>
</feature>
<dbReference type="Gene3D" id="2.60.40.10">
    <property type="entry name" value="Immunoglobulins"/>
    <property type="match status" value="1"/>
</dbReference>
<dbReference type="InterPro" id="IPR013783">
    <property type="entry name" value="Ig-like_fold"/>
</dbReference>
<dbReference type="InterPro" id="IPR013098">
    <property type="entry name" value="Ig_I-set"/>
</dbReference>
<evidence type="ECO:0000313" key="3">
    <source>
        <dbReference type="EMBL" id="RNA14439.1"/>
    </source>
</evidence>